<dbReference type="AlphaFoldDB" id="A0AAN8A5N9"/>
<dbReference type="Proteomes" id="UP001310594">
    <property type="component" value="Unassembled WGS sequence"/>
</dbReference>
<keyword evidence="2" id="KW-0521">NADP</keyword>
<reference evidence="5" key="1">
    <citation type="submission" date="2023-08" db="EMBL/GenBank/DDBJ databases">
        <title>Black Yeasts Isolated from many extreme environments.</title>
        <authorList>
            <person name="Coleine C."/>
            <person name="Stajich J.E."/>
            <person name="Selbmann L."/>
        </authorList>
    </citation>
    <scope>NUCLEOTIDE SEQUENCE</scope>
    <source>
        <strain evidence="5">CCFEE 5810</strain>
    </source>
</reference>
<dbReference type="Gene3D" id="3.40.50.720">
    <property type="entry name" value="NAD(P)-binding Rossmann-like Domain"/>
    <property type="match status" value="1"/>
</dbReference>
<sequence length="314" mass="34237">MSPAKRLLTIFGATGNQGGSILDVFLASPDLQNKYALRGITRDPSSAKSQALASKGIEMVKAELNDFDSMKTAIAGSYGVFGVTDFWSVMDQNIEIQQGKNIFQASKDSGVKHLVFSALPYAEKLTGGKLPHVDHFDGKAKVAEYIEANKKDMWASYFMPAMFVTFAKTQVKPVDGVPTLAMPFPSDSIAWPLIDPRADSGKYIMGIFEGGAEANGASVHAVSTWTTPRQIVADLSEVVGKEVVFKTITGDEWAKDLPQHLKAELLETMLLVGDYSYYGPGAEKKQAESDRWLVPGVKKTDFKGWAQSHGLWGF</sequence>
<organism evidence="5 6">
    <name type="scientific">Elasticomyces elasticus</name>
    <dbReference type="NCBI Taxonomy" id="574655"/>
    <lineage>
        <taxon>Eukaryota</taxon>
        <taxon>Fungi</taxon>
        <taxon>Dikarya</taxon>
        <taxon>Ascomycota</taxon>
        <taxon>Pezizomycotina</taxon>
        <taxon>Dothideomycetes</taxon>
        <taxon>Dothideomycetidae</taxon>
        <taxon>Mycosphaerellales</taxon>
        <taxon>Teratosphaeriaceae</taxon>
        <taxon>Elasticomyces</taxon>
    </lineage>
</organism>
<gene>
    <name evidence="5" type="ORF">LTR97_000725</name>
</gene>
<dbReference type="CDD" id="cd05251">
    <property type="entry name" value="NmrA_like_SDR_a"/>
    <property type="match status" value="1"/>
</dbReference>
<protein>
    <recommendedName>
        <fullName evidence="4">NmrA-like domain-containing protein</fullName>
    </recommendedName>
</protein>
<evidence type="ECO:0000313" key="5">
    <source>
        <dbReference type="EMBL" id="KAK5708185.1"/>
    </source>
</evidence>
<evidence type="ECO:0000256" key="2">
    <source>
        <dbReference type="ARBA" id="ARBA00022857"/>
    </source>
</evidence>
<evidence type="ECO:0000256" key="3">
    <source>
        <dbReference type="ARBA" id="ARBA00023002"/>
    </source>
</evidence>
<feature type="domain" description="NmrA-like" evidence="4">
    <location>
        <begin position="5"/>
        <end position="304"/>
    </location>
</feature>
<dbReference type="EMBL" id="JAVRQU010000001">
    <property type="protein sequence ID" value="KAK5708185.1"/>
    <property type="molecule type" value="Genomic_DNA"/>
</dbReference>
<evidence type="ECO:0000256" key="1">
    <source>
        <dbReference type="ARBA" id="ARBA00006328"/>
    </source>
</evidence>
<evidence type="ECO:0000259" key="4">
    <source>
        <dbReference type="Pfam" id="PF05368"/>
    </source>
</evidence>
<dbReference type="GO" id="GO:0016491">
    <property type="term" value="F:oxidoreductase activity"/>
    <property type="evidence" value="ECO:0007669"/>
    <property type="project" value="UniProtKB-KW"/>
</dbReference>
<dbReference type="SUPFAM" id="SSF51735">
    <property type="entry name" value="NAD(P)-binding Rossmann-fold domains"/>
    <property type="match status" value="1"/>
</dbReference>
<keyword evidence="3" id="KW-0560">Oxidoreductase</keyword>
<dbReference type="InterPro" id="IPR008030">
    <property type="entry name" value="NmrA-like"/>
</dbReference>
<evidence type="ECO:0000313" key="6">
    <source>
        <dbReference type="Proteomes" id="UP001310594"/>
    </source>
</evidence>
<comment type="caution">
    <text evidence="5">The sequence shown here is derived from an EMBL/GenBank/DDBJ whole genome shotgun (WGS) entry which is preliminary data.</text>
</comment>
<dbReference type="PANTHER" id="PTHR42748:SF30">
    <property type="entry name" value="NMRA-LIKE DOMAIN-CONTAINING PROTEIN"/>
    <property type="match status" value="1"/>
</dbReference>
<comment type="similarity">
    <text evidence="1">Belongs to the NmrA-type oxidoreductase family.</text>
</comment>
<dbReference type="PANTHER" id="PTHR42748">
    <property type="entry name" value="NITROGEN METABOLITE REPRESSION PROTEIN NMRA FAMILY MEMBER"/>
    <property type="match status" value="1"/>
</dbReference>
<name>A0AAN8A5N9_9PEZI</name>
<dbReference type="Pfam" id="PF05368">
    <property type="entry name" value="NmrA"/>
    <property type="match status" value="1"/>
</dbReference>
<dbReference type="InterPro" id="IPR051164">
    <property type="entry name" value="NmrA-like_oxidored"/>
</dbReference>
<proteinExistence type="inferred from homology"/>
<dbReference type="Gene3D" id="3.90.25.10">
    <property type="entry name" value="UDP-galactose 4-epimerase, domain 1"/>
    <property type="match status" value="1"/>
</dbReference>
<dbReference type="GO" id="GO:0005634">
    <property type="term" value="C:nucleus"/>
    <property type="evidence" value="ECO:0007669"/>
    <property type="project" value="TreeGrafter"/>
</dbReference>
<accession>A0AAN8A5N9</accession>
<dbReference type="InterPro" id="IPR036291">
    <property type="entry name" value="NAD(P)-bd_dom_sf"/>
</dbReference>